<evidence type="ECO:0000256" key="1">
    <source>
        <dbReference type="SAM" id="MobiDB-lite"/>
    </source>
</evidence>
<name>A0A381Z7Q5_9ZZZZ</name>
<dbReference type="AlphaFoldDB" id="A0A381Z7Q5"/>
<feature type="compositionally biased region" description="Basic and acidic residues" evidence="1">
    <location>
        <begin position="114"/>
        <end position="142"/>
    </location>
</feature>
<protein>
    <submittedName>
        <fullName evidence="2">Uncharacterized protein</fullName>
    </submittedName>
</protein>
<sequence>MKSKAQRRFRRWAFCLCLCSLGFTAYPEESACERLPAHRQETCQEVVRCLAIKDAEKSQACLRSASDIPVVEPQERPQPAGSVATTRYEEVTIPKAPTAAPQESTAPSTKKRTRFDIFRRDDNRKDEPRRRRIFNREDKPEETVTQTTVERSVLSIPNRYTGEITALKTLVRDRQLVALDNQLLFEAERAPGGNLKVGDRVNVVRISSFLGNRFQLTGPNRRPVNANRIQCERVKEELNPQNRNRCRLLGHSVELENN</sequence>
<evidence type="ECO:0000313" key="2">
    <source>
        <dbReference type="EMBL" id="SVA84787.1"/>
    </source>
</evidence>
<organism evidence="2">
    <name type="scientific">marine metagenome</name>
    <dbReference type="NCBI Taxonomy" id="408172"/>
    <lineage>
        <taxon>unclassified sequences</taxon>
        <taxon>metagenomes</taxon>
        <taxon>ecological metagenomes</taxon>
    </lineage>
</organism>
<accession>A0A381Z7Q5</accession>
<feature type="region of interest" description="Disordered" evidence="1">
    <location>
        <begin position="94"/>
        <end position="146"/>
    </location>
</feature>
<gene>
    <name evidence="2" type="ORF">METZ01_LOCUS137641</name>
</gene>
<dbReference type="EMBL" id="UINC01020118">
    <property type="protein sequence ID" value="SVA84787.1"/>
    <property type="molecule type" value="Genomic_DNA"/>
</dbReference>
<reference evidence="2" key="1">
    <citation type="submission" date="2018-05" db="EMBL/GenBank/DDBJ databases">
        <authorList>
            <person name="Lanie J.A."/>
            <person name="Ng W.-L."/>
            <person name="Kazmierczak K.M."/>
            <person name="Andrzejewski T.M."/>
            <person name="Davidsen T.M."/>
            <person name="Wayne K.J."/>
            <person name="Tettelin H."/>
            <person name="Glass J.I."/>
            <person name="Rusch D."/>
            <person name="Podicherti R."/>
            <person name="Tsui H.-C.T."/>
            <person name="Winkler M.E."/>
        </authorList>
    </citation>
    <scope>NUCLEOTIDE SEQUENCE</scope>
</reference>
<proteinExistence type="predicted"/>